<comment type="similarity">
    <text evidence="2">Belongs to the CpsC/CapA family.</text>
</comment>
<dbReference type="InterPro" id="IPR003856">
    <property type="entry name" value="LPS_length_determ_N"/>
</dbReference>
<sequence>MRDFTVKDFFKAILDHIVVFVLIPFIAVAVTAFISSNVLPPVYTAKTSLYVMNQASDTITSSDVNTSTLLVNDYRAFAQTDRVTKQAAQIAGLEDLDDFTVSISSEANTRMLYVNVEGKDQQKVAVVANALAQTLSECILEVTNTENISVIDPAVTPTEASGPSLMRNVLAAGLIGLVVSALFILILEMTNTRIRNADDVEKLLDLPVLGQIPREDNGEDKKWR</sequence>
<dbReference type="InterPro" id="IPR050445">
    <property type="entry name" value="Bact_polysacc_biosynth/exp"/>
</dbReference>
<evidence type="ECO:0000259" key="8">
    <source>
        <dbReference type="Pfam" id="PF02706"/>
    </source>
</evidence>
<dbReference type="GO" id="GO:0005886">
    <property type="term" value="C:plasma membrane"/>
    <property type="evidence" value="ECO:0007669"/>
    <property type="project" value="UniProtKB-SubCell"/>
</dbReference>
<keyword evidence="4 7" id="KW-0812">Transmembrane</keyword>
<proteinExistence type="inferred from homology"/>
<feature type="transmembrane region" description="Helical" evidence="7">
    <location>
        <begin position="12"/>
        <end position="34"/>
    </location>
</feature>
<name>A0A926HVW9_9FIRM</name>
<comment type="caution">
    <text evidence="9">The sequence shown here is derived from an EMBL/GenBank/DDBJ whole genome shotgun (WGS) entry which is preliminary data.</text>
</comment>
<feature type="transmembrane region" description="Helical" evidence="7">
    <location>
        <begin position="169"/>
        <end position="187"/>
    </location>
</feature>
<gene>
    <name evidence="9" type="ORF">H8693_05560</name>
</gene>
<evidence type="ECO:0000256" key="2">
    <source>
        <dbReference type="ARBA" id="ARBA00006683"/>
    </source>
</evidence>
<evidence type="ECO:0000256" key="4">
    <source>
        <dbReference type="ARBA" id="ARBA00022692"/>
    </source>
</evidence>
<dbReference type="PANTHER" id="PTHR32309">
    <property type="entry name" value="TYROSINE-PROTEIN KINASE"/>
    <property type="match status" value="1"/>
</dbReference>
<dbReference type="Pfam" id="PF02706">
    <property type="entry name" value="Wzz"/>
    <property type="match status" value="1"/>
</dbReference>
<accession>A0A926HVW9</accession>
<keyword evidence="10" id="KW-1185">Reference proteome</keyword>
<evidence type="ECO:0000313" key="9">
    <source>
        <dbReference type="EMBL" id="MBC8538399.1"/>
    </source>
</evidence>
<evidence type="ECO:0000256" key="6">
    <source>
        <dbReference type="ARBA" id="ARBA00023136"/>
    </source>
</evidence>
<dbReference type="PANTHER" id="PTHR32309:SF13">
    <property type="entry name" value="FERRIC ENTEROBACTIN TRANSPORT PROTEIN FEPE"/>
    <property type="match status" value="1"/>
</dbReference>
<dbReference type="GO" id="GO:0004713">
    <property type="term" value="F:protein tyrosine kinase activity"/>
    <property type="evidence" value="ECO:0007669"/>
    <property type="project" value="TreeGrafter"/>
</dbReference>
<dbReference type="EMBL" id="JACRSS010000002">
    <property type="protein sequence ID" value="MBC8538399.1"/>
    <property type="molecule type" value="Genomic_DNA"/>
</dbReference>
<evidence type="ECO:0000256" key="1">
    <source>
        <dbReference type="ARBA" id="ARBA00004651"/>
    </source>
</evidence>
<dbReference type="Proteomes" id="UP000617951">
    <property type="component" value="Unassembled WGS sequence"/>
</dbReference>
<evidence type="ECO:0000313" key="10">
    <source>
        <dbReference type="Proteomes" id="UP000617951"/>
    </source>
</evidence>
<evidence type="ECO:0000256" key="3">
    <source>
        <dbReference type="ARBA" id="ARBA00022475"/>
    </source>
</evidence>
<reference evidence="9" key="1">
    <citation type="submission" date="2020-08" db="EMBL/GenBank/DDBJ databases">
        <title>Genome public.</title>
        <authorList>
            <person name="Liu C."/>
            <person name="Sun Q."/>
        </authorList>
    </citation>
    <scope>NUCLEOTIDE SEQUENCE</scope>
    <source>
        <strain evidence="9">NSJ-63</strain>
    </source>
</reference>
<keyword evidence="3" id="KW-1003">Cell membrane</keyword>
<protein>
    <recommendedName>
        <fullName evidence="8">Polysaccharide chain length determinant N-terminal domain-containing protein</fullName>
    </recommendedName>
</protein>
<organism evidence="9 10">
    <name type="scientific">Guopingia tenuis</name>
    <dbReference type="NCBI Taxonomy" id="2763656"/>
    <lineage>
        <taxon>Bacteria</taxon>
        <taxon>Bacillati</taxon>
        <taxon>Bacillota</taxon>
        <taxon>Clostridia</taxon>
        <taxon>Christensenellales</taxon>
        <taxon>Christensenellaceae</taxon>
        <taxon>Guopingia</taxon>
    </lineage>
</organism>
<dbReference type="AlphaFoldDB" id="A0A926HVW9"/>
<evidence type="ECO:0000256" key="7">
    <source>
        <dbReference type="SAM" id="Phobius"/>
    </source>
</evidence>
<keyword evidence="6 7" id="KW-0472">Membrane</keyword>
<feature type="domain" description="Polysaccharide chain length determinant N-terminal" evidence="8">
    <location>
        <begin position="4"/>
        <end position="88"/>
    </location>
</feature>
<comment type="subcellular location">
    <subcellularLocation>
        <location evidence="1">Cell membrane</location>
        <topology evidence="1">Multi-pass membrane protein</topology>
    </subcellularLocation>
</comment>
<evidence type="ECO:0000256" key="5">
    <source>
        <dbReference type="ARBA" id="ARBA00022989"/>
    </source>
</evidence>
<dbReference type="RefSeq" id="WP_249280166.1">
    <property type="nucleotide sequence ID" value="NZ_JACRSS010000002.1"/>
</dbReference>
<keyword evidence="5 7" id="KW-1133">Transmembrane helix</keyword>